<dbReference type="InterPro" id="IPR015943">
    <property type="entry name" value="WD40/YVTN_repeat-like_dom_sf"/>
</dbReference>
<proteinExistence type="predicted"/>
<dbReference type="Proteomes" id="UP000799444">
    <property type="component" value="Unassembled WGS sequence"/>
</dbReference>
<dbReference type="Gene3D" id="2.130.10.10">
    <property type="entry name" value="YVTN repeat-like/Quinoprotein amine dehydrogenase"/>
    <property type="match status" value="1"/>
</dbReference>
<evidence type="ECO:0000313" key="4">
    <source>
        <dbReference type="Proteomes" id="UP000799444"/>
    </source>
</evidence>
<keyword evidence="1" id="KW-0677">Repeat</keyword>
<dbReference type="InterPro" id="IPR056884">
    <property type="entry name" value="NPHP3-like_N"/>
</dbReference>
<dbReference type="InterPro" id="IPR001680">
    <property type="entry name" value="WD40_rpt"/>
</dbReference>
<dbReference type="Gene3D" id="3.40.50.300">
    <property type="entry name" value="P-loop containing nucleotide triphosphate hydrolases"/>
    <property type="match status" value="1"/>
</dbReference>
<dbReference type="Pfam" id="PF24883">
    <property type="entry name" value="NPHP3_N"/>
    <property type="match status" value="1"/>
</dbReference>
<dbReference type="PANTHER" id="PTHR10039">
    <property type="entry name" value="AMELOGENIN"/>
    <property type="match status" value="1"/>
</dbReference>
<comment type="caution">
    <text evidence="3">The sequence shown here is derived from an EMBL/GenBank/DDBJ whole genome shotgun (WGS) entry which is preliminary data.</text>
</comment>
<dbReference type="AlphaFoldDB" id="A0A9P4V5T2"/>
<organism evidence="3 4">
    <name type="scientific">Polyplosphaeria fusca</name>
    <dbReference type="NCBI Taxonomy" id="682080"/>
    <lineage>
        <taxon>Eukaryota</taxon>
        <taxon>Fungi</taxon>
        <taxon>Dikarya</taxon>
        <taxon>Ascomycota</taxon>
        <taxon>Pezizomycotina</taxon>
        <taxon>Dothideomycetes</taxon>
        <taxon>Pleosporomycetidae</taxon>
        <taxon>Pleosporales</taxon>
        <taxon>Tetraplosphaeriaceae</taxon>
        <taxon>Polyplosphaeria</taxon>
    </lineage>
</organism>
<evidence type="ECO:0000256" key="1">
    <source>
        <dbReference type="ARBA" id="ARBA00022737"/>
    </source>
</evidence>
<evidence type="ECO:0000313" key="3">
    <source>
        <dbReference type="EMBL" id="KAF2737776.1"/>
    </source>
</evidence>
<dbReference type="SUPFAM" id="SSF52540">
    <property type="entry name" value="P-loop containing nucleoside triphosphate hydrolases"/>
    <property type="match status" value="1"/>
</dbReference>
<gene>
    <name evidence="3" type="ORF">EJ04DRAFT_487350</name>
</gene>
<dbReference type="OrthoDB" id="674604at2759"/>
<dbReference type="SUPFAM" id="SSF50998">
    <property type="entry name" value="Quinoprotein alcohol dehydrogenase-like"/>
    <property type="match status" value="1"/>
</dbReference>
<keyword evidence="4" id="KW-1185">Reference proteome</keyword>
<dbReference type="Pfam" id="PF00400">
    <property type="entry name" value="WD40"/>
    <property type="match status" value="2"/>
</dbReference>
<dbReference type="InterPro" id="IPR007111">
    <property type="entry name" value="NACHT_NTPase"/>
</dbReference>
<dbReference type="InterPro" id="IPR027417">
    <property type="entry name" value="P-loop_NTPase"/>
</dbReference>
<dbReference type="EMBL" id="ML996113">
    <property type="protein sequence ID" value="KAF2737776.1"/>
    <property type="molecule type" value="Genomic_DNA"/>
</dbReference>
<accession>A0A9P4V5T2</accession>
<feature type="domain" description="NACHT" evidence="2">
    <location>
        <begin position="201"/>
        <end position="348"/>
    </location>
</feature>
<dbReference type="PROSITE" id="PS50837">
    <property type="entry name" value="NACHT"/>
    <property type="match status" value="1"/>
</dbReference>
<dbReference type="InterPro" id="IPR011047">
    <property type="entry name" value="Quinoprotein_ADH-like_sf"/>
</dbReference>
<name>A0A9P4V5T2_9PLEO</name>
<sequence>MDGLSGAASVIAVIDISAKVASLCLQYSVEVKHAKSDIERLHRKVNDTKIILEKLQQLLDKQGKTQLPTTNTLLDPLQRCSRELKKLEATLQAKLEPSGHHKAMQRIGLRALKWPLTSKEVEKTVQNLEKYGHTFSLSLQVDQVALAVRVGRKIDRLLLPTAIGASFDSHMEEYNSTCLPNTRTELLCHIQGWANERTGKAIFWLNGAAGTGKSTIARTIAQIFADKQELGASFFFKRGEGERRNATRFFTTIASQLALRVPELELGISKAIEADPAISEKCLKDQFDQLIFRPLKDVAHLPNLVLLIVIDALDECERDDDMRMILQLLSQTRGLKPVSLRILVTSRPELHIRLGFRRMPDGTYEGLVLHEISKTTIEHDIRVYLEHELTKTREERSLPLDWPGEECIHRLVHMAVPLFIFAATVCRFVGEHSGNPRRRLQDILEYETENVNKLSMTYLPILKSLFTTQEKKERTKLSGEFQEIVGSIVALENPLSINALARLLGKDKEDITSRLDSLHSVLDIPSRDDGSIRLLHLSFRDFLVDGSNKDEPFWVDESTRHKNLAIRCLELMEGLQQNMCSLQPGTSRDEIDEGNITSHLSPELQYACRYWVDHLEQSRQDITDGDATHLFLQKHFLHWLEVMSLMRESGRCVHLLNDLQALISSPRSIFSDFLRDAKRFILRFQPIVVDAPLQLYSSALTFAPDRSSVRQAFEKQGSQDIKLVSKREQDWDACRSTLEGHSGEVSAVAFSPDGKLAETGAHRSTLEGHSRVVSAVAFSPDGKLVQTNRGDIALPSPTMPSPLIPLPQPSRMFVEDQWISVDHQRLLWLPPEYRPACSAVNGQLVYLGHSSGRMSLLNLHVR</sequence>
<protein>
    <recommendedName>
        <fullName evidence="2">NACHT domain-containing protein</fullName>
    </recommendedName>
</protein>
<reference evidence="3" key="1">
    <citation type="journal article" date="2020" name="Stud. Mycol.">
        <title>101 Dothideomycetes genomes: a test case for predicting lifestyles and emergence of pathogens.</title>
        <authorList>
            <person name="Haridas S."/>
            <person name="Albert R."/>
            <person name="Binder M."/>
            <person name="Bloem J."/>
            <person name="Labutti K."/>
            <person name="Salamov A."/>
            <person name="Andreopoulos B."/>
            <person name="Baker S."/>
            <person name="Barry K."/>
            <person name="Bills G."/>
            <person name="Bluhm B."/>
            <person name="Cannon C."/>
            <person name="Castanera R."/>
            <person name="Culley D."/>
            <person name="Daum C."/>
            <person name="Ezra D."/>
            <person name="Gonzalez J."/>
            <person name="Henrissat B."/>
            <person name="Kuo A."/>
            <person name="Liang C."/>
            <person name="Lipzen A."/>
            <person name="Lutzoni F."/>
            <person name="Magnuson J."/>
            <person name="Mondo S."/>
            <person name="Nolan M."/>
            <person name="Ohm R."/>
            <person name="Pangilinan J."/>
            <person name="Park H.-J."/>
            <person name="Ramirez L."/>
            <person name="Alfaro M."/>
            <person name="Sun H."/>
            <person name="Tritt A."/>
            <person name="Yoshinaga Y."/>
            <person name="Zwiers L.-H."/>
            <person name="Turgeon B."/>
            <person name="Goodwin S."/>
            <person name="Spatafora J."/>
            <person name="Crous P."/>
            <person name="Grigoriev I."/>
        </authorList>
    </citation>
    <scope>NUCLEOTIDE SEQUENCE</scope>
    <source>
        <strain evidence="3">CBS 125425</strain>
    </source>
</reference>
<evidence type="ECO:0000259" key="2">
    <source>
        <dbReference type="PROSITE" id="PS50837"/>
    </source>
</evidence>